<dbReference type="InterPro" id="IPR000551">
    <property type="entry name" value="MerR-type_HTH_dom"/>
</dbReference>
<evidence type="ECO:0000256" key="1">
    <source>
        <dbReference type="ARBA" id="ARBA00023015"/>
    </source>
</evidence>
<dbReference type="EMBL" id="JACHFZ010000001">
    <property type="protein sequence ID" value="MBB5291207.1"/>
    <property type="molecule type" value="Genomic_DNA"/>
</dbReference>
<proteinExistence type="predicted"/>
<dbReference type="InterPro" id="IPR047057">
    <property type="entry name" value="MerR_fam"/>
</dbReference>
<dbReference type="SUPFAM" id="SSF46955">
    <property type="entry name" value="Putative DNA-binding domain"/>
    <property type="match status" value="1"/>
</dbReference>
<keyword evidence="6" id="KW-1185">Reference proteome</keyword>
<dbReference type="Gene3D" id="1.10.1660.10">
    <property type="match status" value="1"/>
</dbReference>
<feature type="domain" description="HTH merR-type" evidence="4">
    <location>
        <begin position="1"/>
        <end position="54"/>
    </location>
</feature>
<keyword evidence="3" id="KW-0804">Transcription</keyword>
<gene>
    <name evidence="5" type="ORF">HNQ67_000703</name>
</gene>
<dbReference type="InterPro" id="IPR015358">
    <property type="entry name" value="Tscrpt_reg_MerR_DNA-bd"/>
</dbReference>
<evidence type="ECO:0000313" key="5">
    <source>
        <dbReference type="EMBL" id="MBB5291207.1"/>
    </source>
</evidence>
<dbReference type="InterPro" id="IPR009061">
    <property type="entry name" value="DNA-bd_dom_put_sf"/>
</dbReference>
<comment type="caution">
    <text evidence="5">The sequence shown here is derived from an EMBL/GenBank/DDBJ whole genome shotgun (WGS) entry which is preliminary data.</text>
</comment>
<sequence length="141" mass="16033">MIRYYESVGLIRPADRTDSNYRDFGERDVRELQFIRRARDLGFSVEEIGQLLSLWRDRARPSREVKAIAQKHVADLDARVAEMQAMADALRTLAKGCAGDDRPDCPILMDLAERDGGVLRVRQKVVRSPNPVYSGVSRTRS</sequence>
<dbReference type="PROSITE" id="PS50937">
    <property type="entry name" value="HTH_MERR_2"/>
    <property type="match status" value="1"/>
</dbReference>
<evidence type="ECO:0000259" key="4">
    <source>
        <dbReference type="PROSITE" id="PS50937"/>
    </source>
</evidence>
<evidence type="ECO:0000256" key="3">
    <source>
        <dbReference type="ARBA" id="ARBA00023163"/>
    </source>
</evidence>
<dbReference type="Pfam" id="PF09278">
    <property type="entry name" value="MerR-DNA-bind"/>
    <property type="match status" value="1"/>
</dbReference>
<evidence type="ECO:0000313" key="6">
    <source>
        <dbReference type="Proteomes" id="UP000566663"/>
    </source>
</evidence>
<accession>A0A7W8MGJ5</accession>
<dbReference type="SMART" id="SM00422">
    <property type="entry name" value="HTH_MERR"/>
    <property type="match status" value="1"/>
</dbReference>
<dbReference type="Pfam" id="PF00376">
    <property type="entry name" value="MerR"/>
    <property type="match status" value="1"/>
</dbReference>
<keyword evidence="1" id="KW-0805">Transcription regulation</keyword>
<name>A0A7W8MGJ5_9CAUL</name>
<dbReference type="PANTHER" id="PTHR30204:SF94">
    <property type="entry name" value="HEAVY METAL-DEPENDENT TRANSCRIPTIONAL REGULATOR HI_0293-RELATED"/>
    <property type="match status" value="1"/>
</dbReference>
<dbReference type="GO" id="GO:0003700">
    <property type="term" value="F:DNA-binding transcription factor activity"/>
    <property type="evidence" value="ECO:0007669"/>
    <property type="project" value="InterPro"/>
</dbReference>
<dbReference type="Proteomes" id="UP000566663">
    <property type="component" value="Unassembled WGS sequence"/>
</dbReference>
<dbReference type="PANTHER" id="PTHR30204">
    <property type="entry name" value="REDOX-CYCLING DRUG-SENSING TRANSCRIPTIONAL ACTIVATOR SOXR"/>
    <property type="match status" value="1"/>
</dbReference>
<evidence type="ECO:0000256" key="2">
    <source>
        <dbReference type="ARBA" id="ARBA00023125"/>
    </source>
</evidence>
<protein>
    <submittedName>
        <fullName evidence="5">MerR family gold-responsive transcriptional activator of gol and ges genes</fullName>
    </submittedName>
</protein>
<dbReference type="AlphaFoldDB" id="A0A7W8MGJ5"/>
<reference evidence="5 6" key="1">
    <citation type="submission" date="2020-08" db="EMBL/GenBank/DDBJ databases">
        <title>Genomic Encyclopedia of Type Strains, Phase IV (KMG-IV): sequencing the most valuable type-strain genomes for metagenomic binning, comparative biology and taxonomic classification.</title>
        <authorList>
            <person name="Goeker M."/>
        </authorList>
    </citation>
    <scope>NUCLEOTIDE SEQUENCE [LARGE SCALE GENOMIC DNA]</scope>
    <source>
        <strain evidence="5 6">DSM 25335</strain>
    </source>
</reference>
<organism evidence="5 6">
    <name type="scientific">Brevundimonas basaltis</name>
    <dbReference type="NCBI Taxonomy" id="472166"/>
    <lineage>
        <taxon>Bacteria</taxon>
        <taxon>Pseudomonadati</taxon>
        <taxon>Pseudomonadota</taxon>
        <taxon>Alphaproteobacteria</taxon>
        <taxon>Caulobacterales</taxon>
        <taxon>Caulobacteraceae</taxon>
        <taxon>Brevundimonas</taxon>
    </lineage>
</organism>
<dbReference type="GO" id="GO:0003677">
    <property type="term" value="F:DNA binding"/>
    <property type="evidence" value="ECO:0007669"/>
    <property type="project" value="UniProtKB-KW"/>
</dbReference>
<keyword evidence="2" id="KW-0238">DNA-binding</keyword>